<dbReference type="GO" id="GO:0000902">
    <property type="term" value="P:cell morphogenesis"/>
    <property type="evidence" value="ECO:0007669"/>
    <property type="project" value="TreeGrafter"/>
</dbReference>
<dbReference type="GO" id="GO:0008290">
    <property type="term" value="C:F-actin capping protein complex"/>
    <property type="evidence" value="ECO:0007669"/>
    <property type="project" value="UniProtKB-UniRule"/>
</dbReference>
<dbReference type="FunFam" id="1.20.58.570:FF:000001">
    <property type="entry name" value="F-actin-capping protein subunit beta"/>
    <property type="match status" value="1"/>
</dbReference>
<accession>A0AAD7U8V8</accession>
<dbReference type="GO" id="GO:0051015">
    <property type="term" value="F:actin filament binding"/>
    <property type="evidence" value="ECO:0007669"/>
    <property type="project" value="TreeGrafter"/>
</dbReference>
<dbReference type="PRINTS" id="PR00192">
    <property type="entry name" value="FACTINCAPB"/>
</dbReference>
<reference evidence="8" key="1">
    <citation type="submission" date="2023-01" db="EMBL/GenBank/DDBJ databases">
        <title>Metagenome sequencing of chrysophaentin producing Chrysophaeum taylorii.</title>
        <authorList>
            <person name="Davison J."/>
            <person name="Bewley C."/>
        </authorList>
    </citation>
    <scope>NUCLEOTIDE SEQUENCE</scope>
    <source>
        <strain evidence="8">NIES-1699</strain>
    </source>
</reference>
<comment type="subunit">
    <text evidence="7">Heterodimer of an alpha and a beta subunit.</text>
</comment>
<dbReference type="AlphaFoldDB" id="A0AAD7U8V8"/>
<keyword evidence="5 7" id="KW-0009">Actin-binding</keyword>
<dbReference type="PANTHER" id="PTHR10619">
    <property type="entry name" value="F-ACTIN-CAPPING PROTEIN SUBUNIT BETA"/>
    <property type="match status" value="1"/>
</dbReference>
<dbReference type="GO" id="GO:0051016">
    <property type="term" value="P:barbed-end actin filament capping"/>
    <property type="evidence" value="ECO:0007669"/>
    <property type="project" value="UniProtKB-UniRule"/>
</dbReference>
<keyword evidence="3 7" id="KW-0117">Actin capping</keyword>
<evidence type="ECO:0000313" key="9">
    <source>
        <dbReference type="Proteomes" id="UP001230188"/>
    </source>
</evidence>
<evidence type="ECO:0000256" key="3">
    <source>
        <dbReference type="ARBA" id="ARBA00022467"/>
    </source>
</evidence>
<dbReference type="InterPro" id="IPR019771">
    <property type="entry name" value="F-actin_capping_bsu_CS"/>
</dbReference>
<dbReference type="GO" id="GO:0030036">
    <property type="term" value="P:actin cytoskeleton organization"/>
    <property type="evidence" value="ECO:0007669"/>
    <property type="project" value="InterPro"/>
</dbReference>
<dbReference type="PROSITE" id="PS00231">
    <property type="entry name" value="F_ACTIN_CAPPING_BETA"/>
    <property type="match status" value="1"/>
</dbReference>
<dbReference type="Proteomes" id="UP001230188">
    <property type="component" value="Unassembled WGS sequence"/>
</dbReference>
<dbReference type="InterPro" id="IPR042276">
    <property type="entry name" value="CapZ_alpha/beta_2"/>
</dbReference>
<dbReference type="Gene3D" id="1.20.58.570">
    <property type="match status" value="1"/>
</dbReference>
<sequence length="284" mass="31664">MEAATSSSKDPISCALSIMRRMPPNKIEHNLSGLLNLIPEHTDELLQRVDQPLEEAIDAETGRAYLLCDYNRDGDSYRSPWSNTYDPPLEDGFLPSPKLRDLEIEANQLFDAYRELYFEGGTSSVYLWELDTGFAGCFLIKKKVSGHEFVADGAWDSIHVVDVSEKADSKANYKLTTTVMLSMDVHKAQVGDSNLSGSLTRMADKIATVDATQTHVANIGAMIEDMETDIRTYLDSLYIQKTREIVSSIRKLRKAGPHQAEPFTMNLNAAVLKHGANRKIDSES</sequence>
<evidence type="ECO:0000256" key="6">
    <source>
        <dbReference type="ARBA" id="ARBA00023212"/>
    </source>
</evidence>
<dbReference type="PANTHER" id="PTHR10619:SF0">
    <property type="entry name" value="F-ACTIN-CAPPING PROTEIN SUBUNIT BETA ISOFORMS 1 AND 2"/>
    <property type="match status" value="1"/>
</dbReference>
<dbReference type="InterPro" id="IPR001698">
    <property type="entry name" value="CAPZB"/>
</dbReference>
<proteinExistence type="inferred from homology"/>
<comment type="subcellular location">
    <subcellularLocation>
        <location evidence="1 7">Cytoplasm</location>
        <location evidence="1 7">Cytoskeleton</location>
    </subcellularLocation>
</comment>
<dbReference type="SUPFAM" id="SSF90096">
    <property type="entry name" value="Subunits of heterodimeric actin filament capping protein Capz"/>
    <property type="match status" value="1"/>
</dbReference>
<dbReference type="EMBL" id="JAQMWT010000533">
    <property type="protein sequence ID" value="KAJ8599935.1"/>
    <property type="molecule type" value="Genomic_DNA"/>
</dbReference>
<dbReference type="Gene3D" id="3.90.1150.210">
    <property type="entry name" value="F-actin capping protein, beta subunit"/>
    <property type="match status" value="1"/>
</dbReference>
<keyword evidence="4 7" id="KW-0963">Cytoplasm</keyword>
<comment type="similarity">
    <text evidence="2 7">Belongs to the F-actin-capping protein beta subunit family.</text>
</comment>
<evidence type="ECO:0000256" key="4">
    <source>
        <dbReference type="ARBA" id="ARBA00022490"/>
    </source>
</evidence>
<dbReference type="Pfam" id="PF01115">
    <property type="entry name" value="F_actin_cap_B"/>
    <property type="match status" value="1"/>
</dbReference>
<keyword evidence="9" id="KW-1185">Reference proteome</keyword>
<gene>
    <name evidence="8" type="ORF">CTAYLR_002796</name>
</gene>
<name>A0AAD7U8V8_9STRA</name>
<evidence type="ECO:0000313" key="8">
    <source>
        <dbReference type="EMBL" id="KAJ8599935.1"/>
    </source>
</evidence>
<protein>
    <recommendedName>
        <fullName evidence="7">F-actin-capping protein subunit beta</fullName>
    </recommendedName>
</protein>
<evidence type="ECO:0000256" key="7">
    <source>
        <dbReference type="RuleBase" id="RU365078"/>
    </source>
</evidence>
<organism evidence="8 9">
    <name type="scientific">Chrysophaeum taylorii</name>
    <dbReference type="NCBI Taxonomy" id="2483200"/>
    <lineage>
        <taxon>Eukaryota</taxon>
        <taxon>Sar</taxon>
        <taxon>Stramenopiles</taxon>
        <taxon>Ochrophyta</taxon>
        <taxon>Pelagophyceae</taxon>
        <taxon>Pelagomonadales</taxon>
        <taxon>Pelagomonadaceae</taxon>
        <taxon>Chrysophaeum</taxon>
    </lineage>
</organism>
<comment type="function">
    <text evidence="7">F-actin-capping proteins bind in a Ca(2+)-independent manner to the fast growing ends of actin filaments (barbed end) thereby blocking the exchange of subunits at these ends. Unlike other capping proteins (such as gelsolin and severin), these proteins do not sever actin filaments.</text>
</comment>
<comment type="caution">
    <text evidence="8">The sequence shown here is derived from an EMBL/GenBank/DDBJ whole genome shotgun (WGS) entry which is preliminary data.</text>
</comment>
<evidence type="ECO:0000256" key="5">
    <source>
        <dbReference type="ARBA" id="ARBA00023203"/>
    </source>
</evidence>
<dbReference type="InterPro" id="IPR037282">
    <property type="entry name" value="CapZ_alpha/beta"/>
</dbReference>
<dbReference type="InterPro" id="IPR043175">
    <property type="entry name" value="CAPZB_N"/>
</dbReference>
<evidence type="ECO:0000256" key="1">
    <source>
        <dbReference type="ARBA" id="ARBA00004245"/>
    </source>
</evidence>
<keyword evidence="6 7" id="KW-0206">Cytoskeleton</keyword>
<evidence type="ECO:0000256" key="2">
    <source>
        <dbReference type="ARBA" id="ARBA00006039"/>
    </source>
</evidence>
<dbReference type="GO" id="GO:0005737">
    <property type="term" value="C:cytoplasm"/>
    <property type="evidence" value="ECO:0007669"/>
    <property type="project" value="InterPro"/>
</dbReference>